<feature type="transmembrane region" description="Helical" evidence="1">
    <location>
        <begin position="45"/>
        <end position="64"/>
    </location>
</feature>
<proteinExistence type="predicted"/>
<protein>
    <submittedName>
        <fullName evidence="2">Uncharacterized protein</fullName>
    </submittedName>
</protein>
<keyword evidence="3" id="KW-1185">Reference proteome</keyword>
<accession>A0A916QFQ4</accession>
<keyword evidence="1" id="KW-1133">Transmembrane helix</keyword>
<dbReference type="EMBL" id="BMAQ01000006">
    <property type="protein sequence ID" value="GFR37587.1"/>
    <property type="molecule type" value="Genomic_DNA"/>
</dbReference>
<comment type="caution">
    <text evidence="2">The sequence shown here is derived from an EMBL/GenBank/DDBJ whole genome shotgun (WGS) entry which is preliminary data.</text>
</comment>
<reference evidence="2" key="2">
    <citation type="journal article" date="2021" name="Data Brief">
        <title>Draft genome sequence data of the facultative, thermophilic, xylanolytic bacterium Paenibacillus sp. strain DA-C8.</title>
        <authorList>
            <person name="Chhe C."/>
            <person name="Uke A."/>
            <person name="Baramee S."/>
            <person name="Ungkulpasvich U."/>
            <person name="Tachaapaikoon C."/>
            <person name="Pason P."/>
            <person name="Waeonukul R."/>
            <person name="Ratanakhanokchai K."/>
            <person name="Kosugi A."/>
        </authorList>
    </citation>
    <scope>NUCLEOTIDE SEQUENCE</scope>
    <source>
        <strain evidence="2">DA-C8</strain>
    </source>
</reference>
<dbReference type="Proteomes" id="UP000654993">
    <property type="component" value="Unassembled WGS sequence"/>
</dbReference>
<organism evidence="2 3">
    <name type="scientific">Insulibacter thermoxylanivorax</name>
    <dbReference type="NCBI Taxonomy" id="2749268"/>
    <lineage>
        <taxon>Bacteria</taxon>
        <taxon>Bacillati</taxon>
        <taxon>Bacillota</taxon>
        <taxon>Bacilli</taxon>
        <taxon>Bacillales</taxon>
        <taxon>Paenibacillaceae</taxon>
        <taxon>Insulibacter</taxon>
    </lineage>
</organism>
<gene>
    <name evidence="2" type="ORF">PRECH8_08830</name>
</gene>
<feature type="transmembrane region" description="Helical" evidence="1">
    <location>
        <begin position="12"/>
        <end position="33"/>
    </location>
</feature>
<name>A0A916QFQ4_9BACL</name>
<evidence type="ECO:0000256" key="1">
    <source>
        <dbReference type="SAM" id="Phobius"/>
    </source>
</evidence>
<evidence type="ECO:0000313" key="2">
    <source>
        <dbReference type="EMBL" id="GFR37587.1"/>
    </source>
</evidence>
<evidence type="ECO:0000313" key="3">
    <source>
        <dbReference type="Proteomes" id="UP000654993"/>
    </source>
</evidence>
<dbReference type="AlphaFoldDB" id="A0A916QFQ4"/>
<keyword evidence="1" id="KW-0472">Membrane</keyword>
<keyword evidence="1" id="KW-0812">Transmembrane</keyword>
<sequence length="81" mass="9625">MKLLKGKLFGWILLQGLLLLVDIAAIVYIVSNFSELVQTDQLDGWMFRWLLLTVAWIFGTYKVYEWYKQGKFHEPQDNDKQ</sequence>
<reference evidence="2" key="1">
    <citation type="submission" date="2020-08" db="EMBL/GenBank/DDBJ databases">
        <authorList>
            <person name="Uke A."/>
            <person name="Chhe C."/>
            <person name="Baramee S."/>
            <person name="Kosugi A."/>
        </authorList>
    </citation>
    <scope>NUCLEOTIDE SEQUENCE</scope>
    <source>
        <strain evidence="2">DA-C8</strain>
    </source>
</reference>
<dbReference type="RefSeq" id="WP_200965876.1">
    <property type="nucleotide sequence ID" value="NZ_BMAQ01000006.1"/>
</dbReference>